<dbReference type="InterPro" id="IPR013986">
    <property type="entry name" value="DExx_box_DNA_helicase_dom_sf"/>
</dbReference>
<dbReference type="PANTHER" id="PTHR11070:SF2">
    <property type="entry name" value="ATP-DEPENDENT DNA HELICASE SRS2"/>
    <property type="match status" value="1"/>
</dbReference>
<evidence type="ECO:0000256" key="10">
    <source>
        <dbReference type="ARBA" id="ARBA00048988"/>
    </source>
</evidence>
<evidence type="ECO:0000259" key="13">
    <source>
        <dbReference type="PROSITE" id="PS51217"/>
    </source>
</evidence>
<dbReference type="CDD" id="cd18807">
    <property type="entry name" value="SF1_C_UvrD"/>
    <property type="match status" value="1"/>
</dbReference>
<feature type="binding site" evidence="11">
    <location>
        <begin position="51"/>
        <end position="58"/>
    </location>
    <ligand>
        <name>ATP</name>
        <dbReference type="ChEBI" id="CHEBI:30616"/>
    </ligand>
</feature>
<dbReference type="Proteomes" id="UP000264006">
    <property type="component" value="Chromosome"/>
</dbReference>
<keyword evidence="7" id="KW-0413">Isomerase</keyword>
<keyword evidence="4 11" id="KW-0347">Helicase</keyword>
<dbReference type="FunFam" id="1.10.486.10:FF:000003">
    <property type="entry name" value="ATP-dependent DNA helicase"/>
    <property type="match status" value="1"/>
</dbReference>
<comment type="similarity">
    <text evidence="1">Belongs to the helicase family. UvrD subfamily.</text>
</comment>
<proteinExistence type="inferred from homology"/>
<dbReference type="Pfam" id="PF21196">
    <property type="entry name" value="PcrA_UvrD_tudor"/>
    <property type="match status" value="1"/>
</dbReference>
<evidence type="ECO:0000256" key="8">
    <source>
        <dbReference type="ARBA" id="ARBA00034617"/>
    </source>
</evidence>
<dbReference type="GO" id="GO:0043138">
    <property type="term" value="F:3'-5' DNA helicase activity"/>
    <property type="evidence" value="ECO:0007669"/>
    <property type="project" value="UniProtKB-EC"/>
</dbReference>
<dbReference type="Pfam" id="PF13361">
    <property type="entry name" value="UvrD_C"/>
    <property type="match status" value="2"/>
</dbReference>
<dbReference type="GO" id="GO:0016887">
    <property type="term" value="F:ATP hydrolysis activity"/>
    <property type="evidence" value="ECO:0007669"/>
    <property type="project" value="RHEA"/>
</dbReference>
<dbReference type="Gene3D" id="3.40.50.300">
    <property type="entry name" value="P-loop containing nucleotide triphosphate hydrolases"/>
    <property type="match status" value="2"/>
</dbReference>
<dbReference type="SUPFAM" id="SSF52540">
    <property type="entry name" value="P-loop containing nucleoside triphosphate hydrolases"/>
    <property type="match status" value="1"/>
</dbReference>
<evidence type="ECO:0000256" key="6">
    <source>
        <dbReference type="ARBA" id="ARBA00023125"/>
    </source>
</evidence>
<keyword evidence="2 11" id="KW-0547">Nucleotide-binding</keyword>
<protein>
    <recommendedName>
        <fullName evidence="9">DNA 3'-5' helicase</fullName>
        <ecNumber evidence="9">5.6.2.4</ecNumber>
    </recommendedName>
</protein>
<dbReference type="GO" id="GO:0000725">
    <property type="term" value="P:recombinational repair"/>
    <property type="evidence" value="ECO:0007669"/>
    <property type="project" value="TreeGrafter"/>
</dbReference>
<dbReference type="Gene3D" id="1.10.486.10">
    <property type="entry name" value="PCRA, domain 4"/>
    <property type="match status" value="1"/>
</dbReference>
<dbReference type="Gene3D" id="1.10.10.160">
    <property type="match status" value="1"/>
</dbReference>
<dbReference type="PANTHER" id="PTHR11070">
    <property type="entry name" value="UVRD / RECB / PCRA DNA HELICASE FAMILY MEMBER"/>
    <property type="match status" value="1"/>
</dbReference>
<dbReference type="KEGG" id="euz:DVS28_a0801"/>
<dbReference type="InterPro" id="IPR014017">
    <property type="entry name" value="DNA_helicase_UvrD-like_C"/>
</dbReference>
<evidence type="ECO:0000259" key="12">
    <source>
        <dbReference type="PROSITE" id="PS51198"/>
    </source>
</evidence>
<keyword evidence="6" id="KW-0238">DNA-binding</keyword>
<comment type="catalytic activity">
    <reaction evidence="8">
        <text>Couples ATP hydrolysis with the unwinding of duplex DNA by translocating in the 3'-5' direction.</text>
        <dbReference type="EC" id="5.6.2.4"/>
    </reaction>
</comment>
<dbReference type="GO" id="GO:0005524">
    <property type="term" value="F:ATP binding"/>
    <property type="evidence" value="ECO:0007669"/>
    <property type="project" value="UniProtKB-UniRule"/>
</dbReference>
<dbReference type="GO" id="GO:0003677">
    <property type="term" value="F:DNA binding"/>
    <property type="evidence" value="ECO:0007669"/>
    <property type="project" value="UniProtKB-KW"/>
</dbReference>
<feature type="domain" description="UvrD-like helicase ATP-binding" evidence="12">
    <location>
        <begin position="30"/>
        <end position="324"/>
    </location>
</feature>
<accession>A0A346XTF5</accession>
<evidence type="ECO:0000256" key="2">
    <source>
        <dbReference type="ARBA" id="ARBA00022741"/>
    </source>
</evidence>
<evidence type="ECO:0000256" key="7">
    <source>
        <dbReference type="ARBA" id="ARBA00023235"/>
    </source>
</evidence>
<keyword evidence="15" id="KW-1185">Reference proteome</keyword>
<feature type="domain" description="UvrD-like helicase C-terminal" evidence="13">
    <location>
        <begin position="325"/>
        <end position="602"/>
    </location>
</feature>
<evidence type="ECO:0000256" key="1">
    <source>
        <dbReference type="ARBA" id="ARBA00009922"/>
    </source>
</evidence>
<keyword evidence="3 11" id="KW-0378">Hydrolase</keyword>
<comment type="catalytic activity">
    <reaction evidence="10">
        <text>ATP + H2O = ADP + phosphate + H(+)</text>
        <dbReference type="Rhea" id="RHEA:13065"/>
        <dbReference type="ChEBI" id="CHEBI:15377"/>
        <dbReference type="ChEBI" id="CHEBI:15378"/>
        <dbReference type="ChEBI" id="CHEBI:30616"/>
        <dbReference type="ChEBI" id="CHEBI:43474"/>
        <dbReference type="ChEBI" id="CHEBI:456216"/>
        <dbReference type="EC" id="5.6.2.4"/>
    </reaction>
</comment>
<dbReference type="EC" id="5.6.2.4" evidence="9"/>
<reference evidence="14 15" key="1">
    <citation type="submission" date="2018-09" db="EMBL/GenBank/DDBJ databases">
        <title>Complete genome sequence of Euzebya sp. DY32-46 isolated from seawater of Pacific Ocean.</title>
        <authorList>
            <person name="Xu L."/>
            <person name="Wu Y.-H."/>
            <person name="Xu X.-W."/>
        </authorList>
    </citation>
    <scope>NUCLEOTIDE SEQUENCE [LARGE SCALE GENOMIC DNA]</scope>
    <source>
        <strain evidence="14 15">DY32-46</strain>
    </source>
</reference>
<evidence type="ECO:0000256" key="9">
    <source>
        <dbReference type="ARBA" id="ARBA00034808"/>
    </source>
</evidence>
<dbReference type="AlphaFoldDB" id="A0A346XTF5"/>
<dbReference type="PROSITE" id="PS51198">
    <property type="entry name" value="UVRD_HELICASE_ATP_BIND"/>
    <property type="match status" value="1"/>
</dbReference>
<dbReference type="PROSITE" id="PS51217">
    <property type="entry name" value="UVRD_HELICASE_CTER"/>
    <property type="match status" value="1"/>
</dbReference>
<dbReference type="GO" id="GO:0033202">
    <property type="term" value="C:DNA helicase complex"/>
    <property type="evidence" value="ECO:0007669"/>
    <property type="project" value="TreeGrafter"/>
</dbReference>
<evidence type="ECO:0000256" key="5">
    <source>
        <dbReference type="ARBA" id="ARBA00022840"/>
    </source>
</evidence>
<organism evidence="14 15">
    <name type="scientific">Euzebya pacifica</name>
    <dbReference type="NCBI Taxonomy" id="1608957"/>
    <lineage>
        <taxon>Bacteria</taxon>
        <taxon>Bacillati</taxon>
        <taxon>Actinomycetota</taxon>
        <taxon>Nitriliruptoria</taxon>
        <taxon>Euzebyales</taxon>
    </lineage>
</organism>
<name>A0A346XTF5_9ACTN</name>
<dbReference type="CDD" id="cd17932">
    <property type="entry name" value="DEXQc_UvrD"/>
    <property type="match status" value="1"/>
</dbReference>
<evidence type="ECO:0000256" key="4">
    <source>
        <dbReference type="ARBA" id="ARBA00022806"/>
    </source>
</evidence>
<dbReference type="EMBL" id="CP031165">
    <property type="protein sequence ID" value="AXV05502.1"/>
    <property type="molecule type" value="Genomic_DNA"/>
</dbReference>
<evidence type="ECO:0000256" key="11">
    <source>
        <dbReference type="PROSITE-ProRule" id="PRU00560"/>
    </source>
</evidence>
<gene>
    <name evidence="14" type="ORF">DVS28_a0801</name>
</gene>
<evidence type="ECO:0000256" key="3">
    <source>
        <dbReference type="ARBA" id="ARBA00022801"/>
    </source>
</evidence>
<dbReference type="InterPro" id="IPR027417">
    <property type="entry name" value="P-loop_NTPase"/>
</dbReference>
<dbReference type="InterPro" id="IPR014016">
    <property type="entry name" value="UvrD-like_ATP-bd"/>
</dbReference>
<dbReference type="InterPro" id="IPR000212">
    <property type="entry name" value="DNA_helicase_UvrD/REP"/>
</dbReference>
<sequence length="767" mass="84829">MSAVQHSAPGGVSGSPYHDVTVTIPSLHLDGLNPQQKDAVMHDGGPLLVVAGAGSGKTRVLTHRIARLIGDGVHPLEILAITFTNKAAGEMKDRVGRLVGDDLVGISRDDQGQPTKRRWGGMWVQTFHSACARLLRTEAPRLGYAKHFSIYDTSDSGRVVSSVISDIGLDTKKIPVRAALSAISAAKNELIDFETYASRAEDWWTTQVAEVYKGYQAKLHTASAMDFDDLLVKSVEILQLFDDTRERYQRQFQHVLVDEWQDTNHAQYKLVQLLAEQHRNITVVGDSDQSIYAFRGADIRNLLDFENDFPDATTIVLDRNYRSTQTVLDAANAVIANNSQRVAKDLWTEAGAGDRIIRYTAENEHDEAAFVAEEIRKLTAEGTYRGEDCAVFYRTNAQSRVMEEVMLRVGQPYQVIGSTRFYDRKEVKDALAYLTVLVNPGDDVAAGRILNVPRRGIGKKTQEALTGYAATTGTSLIEACRQVGAINGVPTRAVGAVEGFVAFVDRMRTSWIEEELTPRALLEKVLAESGYISELEAERSPEAEARLENLAELEGVAEDLLSLTPDATLPEFLERVQLVNAEDDLTDESARVTLMTLHNAKGLEFPVVFLVGLEEGVFPHSRTLSEPDEIEEERRLAYVGMTRAEKRLYVTSAWARTLFGGSQSNPPSRFLGEIPSELVEDRSTDRGGPSRRALSMAGVKTQYHRRVEADDDDGPEFKAGDWVMHTRFGKGRIVEMAGMPGEEEAVIDFAESGEKRLVLAYAPLIRA</sequence>
<dbReference type="Pfam" id="PF00580">
    <property type="entry name" value="UvrD-helicase"/>
    <property type="match status" value="1"/>
</dbReference>
<keyword evidence="5 11" id="KW-0067">ATP-binding</keyword>
<dbReference type="GO" id="GO:0005829">
    <property type="term" value="C:cytosol"/>
    <property type="evidence" value="ECO:0007669"/>
    <property type="project" value="TreeGrafter"/>
</dbReference>
<evidence type="ECO:0000313" key="14">
    <source>
        <dbReference type="EMBL" id="AXV05502.1"/>
    </source>
</evidence>
<evidence type="ECO:0000313" key="15">
    <source>
        <dbReference type="Proteomes" id="UP000264006"/>
    </source>
</evidence>